<comment type="caution">
    <text evidence="1">The sequence shown here is derived from an EMBL/GenBank/DDBJ whole genome shotgun (WGS) entry which is preliminary data.</text>
</comment>
<dbReference type="GO" id="GO:0043531">
    <property type="term" value="F:ADP binding"/>
    <property type="evidence" value="ECO:0007669"/>
    <property type="project" value="InterPro"/>
</dbReference>
<dbReference type="Gene3D" id="3.40.50.300">
    <property type="entry name" value="P-loop containing nucleotide triphosphate hydrolases"/>
    <property type="match status" value="1"/>
</dbReference>
<accession>A0A9W6VMB5</accession>
<dbReference type="AlphaFoldDB" id="A0A9W6VMB5"/>
<reference evidence="1" key="1">
    <citation type="submission" date="2023-03" db="EMBL/GenBank/DDBJ databases">
        <title>Amycolatopsis taiwanensis NBRC 103393.</title>
        <authorList>
            <person name="Ichikawa N."/>
            <person name="Sato H."/>
            <person name="Tonouchi N."/>
        </authorList>
    </citation>
    <scope>NUCLEOTIDE SEQUENCE</scope>
    <source>
        <strain evidence="1">NBRC 103393</strain>
    </source>
</reference>
<dbReference type="Gene3D" id="1.25.40.10">
    <property type="entry name" value="Tetratricopeptide repeat domain"/>
    <property type="match status" value="1"/>
</dbReference>
<dbReference type="EMBL" id="BSTI01000035">
    <property type="protein sequence ID" value="GLY71361.1"/>
    <property type="molecule type" value="Genomic_DNA"/>
</dbReference>
<dbReference type="InterPro" id="IPR011990">
    <property type="entry name" value="TPR-like_helical_dom_sf"/>
</dbReference>
<dbReference type="Proteomes" id="UP001165136">
    <property type="component" value="Unassembled WGS sequence"/>
</dbReference>
<dbReference type="Pfam" id="PF13424">
    <property type="entry name" value="TPR_12"/>
    <property type="match status" value="1"/>
</dbReference>
<proteinExistence type="predicted"/>
<keyword evidence="2" id="KW-1185">Reference proteome</keyword>
<dbReference type="InterPro" id="IPR019734">
    <property type="entry name" value="TPR_rpt"/>
</dbReference>
<dbReference type="SMART" id="SM00028">
    <property type="entry name" value="TPR"/>
    <property type="match status" value="5"/>
</dbReference>
<evidence type="ECO:0000313" key="2">
    <source>
        <dbReference type="Proteomes" id="UP001165136"/>
    </source>
</evidence>
<dbReference type="PANTHER" id="PTHR47691">
    <property type="entry name" value="REGULATOR-RELATED"/>
    <property type="match status" value="1"/>
</dbReference>
<evidence type="ECO:0000313" key="1">
    <source>
        <dbReference type="EMBL" id="GLY71361.1"/>
    </source>
</evidence>
<dbReference type="SUPFAM" id="SSF52540">
    <property type="entry name" value="P-loop containing nucleoside triphosphate hydrolases"/>
    <property type="match status" value="1"/>
</dbReference>
<sequence>MRSGQACNRTDGIDDAVPQRARPAKVQISGWVGLRKARGEDPSVDRAAPTEWCGDALSWIGLNADKLKCVIERESVANTISGITAGAVVQAGTIQQVVLPAQAKRDAMPIPRQLPPAVAHFTNRADEMAVLDQTAAGSDIADGLPGLVLLTGPGGVGKTALAVAWAIRNRQRYPDGQLYADLRGFSADGAARPQEVLGPFLRALGVAPDHVPVELAEQVALFRSTTVGKRLIVVLDNALSAAQVRVLLPTSSDSLVLVTSRLRLHGLHAEGARFLDVAPLPSAHAEELLARSVGPERATGELPQLRELASLCGRLPIALSVAGARLASRPRWTVARVVAELTNECQRLARLSVGGDVSVSAAFDLSYQALPDELARLYRLASEHSGPEFGAGVAAAAAQISDSDAEDGLQALVDVNLLEEIGPDRYRFHDLVRLHARAQADADRDPARRRIGEWFLHTMTRANMMVIPIRWRVGTVSGQYQDAPALFASRQDAVEWLDSRLPNFLAVLEDAVARGWDDLAWQVCEALWELFVFRKHYPDWIASHRLGIEAAARCANTVAESRLRCQLGRAYLDLRRFDDARDESEKARVLAVRAGDRRNESVALQQLGLAAEGLGDIDGALDHLGQSLLIEQELGIERGVALRHQRIGEVLFGAGRDGQAAEHLEQARTVFAGLSDSRDEAQVLISLARLDSRAGRVDQAMRRLDRALEVLSGLGSAVFHADVLIAYGEISHDHGDREAACRYLSEALELCQDIDGPQKERIRARLTTLDQAASD</sequence>
<dbReference type="PRINTS" id="PR00364">
    <property type="entry name" value="DISEASERSIST"/>
</dbReference>
<gene>
    <name evidence="1" type="ORF">Atai01_79800</name>
</gene>
<dbReference type="PANTHER" id="PTHR47691:SF3">
    <property type="entry name" value="HTH-TYPE TRANSCRIPTIONAL REGULATOR RV0890C-RELATED"/>
    <property type="match status" value="1"/>
</dbReference>
<protein>
    <submittedName>
        <fullName evidence="1">NTPase</fullName>
    </submittedName>
</protein>
<dbReference type="InterPro" id="IPR027417">
    <property type="entry name" value="P-loop_NTPase"/>
</dbReference>
<dbReference type="SUPFAM" id="SSF48452">
    <property type="entry name" value="TPR-like"/>
    <property type="match status" value="1"/>
</dbReference>
<organism evidence="1 2">
    <name type="scientific">Amycolatopsis taiwanensis</name>
    <dbReference type="NCBI Taxonomy" id="342230"/>
    <lineage>
        <taxon>Bacteria</taxon>
        <taxon>Bacillati</taxon>
        <taxon>Actinomycetota</taxon>
        <taxon>Actinomycetes</taxon>
        <taxon>Pseudonocardiales</taxon>
        <taxon>Pseudonocardiaceae</taxon>
        <taxon>Amycolatopsis</taxon>
    </lineage>
</organism>
<name>A0A9W6VMB5_9PSEU</name>